<protein>
    <submittedName>
        <fullName evidence="2">Uncharacterized protein</fullName>
    </submittedName>
</protein>
<evidence type="ECO:0000313" key="3">
    <source>
        <dbReference type="Proteomes" id="UP000026961"/>
    </source>
</evidence>
<sequence>MGMVMEVLSVLAWVAAIITHANSRWDGNGFRRRRSAYARGERPLQLLSGLPYVEIGLQASSLLSAVCQFVIFVCQTS</sequence>
<name>A0A0E0BVB8_9ORYZ</name>
<organism evidence="2">
    <name type="scientific">Oryza glumipatula</name>
    <dbReference type="NCBI Taxonomy" id="40148"/>
    <lineage>
        <taxon>Eukaryota</taxon>
        <taxon>Viridiplantae</taxon>
        <taxon>Streptophyta</taxon>
        <taxon>Embryophyta</taxon>
        <taxon>Tracheophyta</taxon>
        <taxon>Spermatophyta</taxon>
        <taxon>Magnoliopsida</taxon>
        <taxon>Liliopsida</taxon>
        <taxon>Poales</taxon>
        <taxon>Poaceae</taxon>
        <taxon>BOP clade</taxon>
        <taxon>Oryzoideae</taxon>
        <taxon>Oryzeae</taxon>
        <taxon>Oryzinae</taxon>
        <taxon>Oryza</taxon>
    </lineage>
</organism>
<keyword evidence="3" id="KW-1185">Reference proteome</keyword>
<accession>A0A0E0BVB8</accession>
<feature type="signal peptide" evidence="1">
    <location>
        <begin position="1"/>
        <end position="23"/>
    </location>
</feature>
<reference evidence="2" key="1">
    <citation type="submission" date="2015-04" db="UniProtKB">
        <authorList>
            <consortium name="EnsemblPlants"/>
        </authorList>
    </citation>
    <scope>IDENTIFICATION</scope>
</reference>
<dbReference type="Proteomes" id="UP000026961">
    <property type="component" value="Chromosome 12"/>
</dbReference>
<dbReference type="Gramene" id="OGLUM12G20690.1">
    <property type="protein sequence ID" value="OGLUM12G20690.1"/>
    <property type="gene ID" value="OGLUM12G20690"/>
</dbReference>
<dbReference type="AlphaFoldDB" id="A0A0E0BVB8"/>
<dbReference type="HOGENOM" id="CLU_2642099_0_0_1"/>
<proteinExistence type="predicted"/>
<dbReference type="EnsemblPlants" id="OGLUM12G20690.1">
    <property type="protein sequence ID" value="OGLUM12G20690.1"/>
    <property type="gene ID" value="OGLUM12G20690"/>
</dbReference>
<feature type="chain" id="PRO_5002355005" evidence="1">
    <location>
        <begin position="24"/>
        <end position="77"/>
    </location>
</feature>
<evidence type="ECO:0000256" key="1">
    <source>
        <dbReference type="SAM" id="SignalP"/>
    </source>
</evidence>
<reference evidence="2" key="2">
    <citation type="submission" date="2018-05" db="EMBL/GenBank/DDBJ databases">
        <title>OgluRS3 (Oryza glumaepatula Reference Sequence Version 3).</title>
        <authorList>
            <person name="Zhang J."/>
            <person name="Kudrna D."/>
            <person name="Lee S."/>
            <person name="Talag J."/>
            <person name="Welchert J."/>
            <person name="Wing R.A."/>
        </authorList>
    </citation>
    <scope>NUCLEOTIDE SEQUENCE [LARGE SCALE GENOMIC DNA]</scope>
</reference>
<evidence type="ECO:0000313" key="2">
    <source>
        <dbReference type="EnsemblPlants" id="OGLUM12G20690.1"/>
    </source>
</evidence>
<keyword evidence="1" id="KW-0732">Signal</keyword>